<protein>
    <submittedName>
        <fullName evidence="1">E4 ORF6/7</fullName>
    </submittedName>
</protein>
<proteinExistence type="predicted"/>
<organism evidence="1">
    <name type="scientific">Canine mastadenovirus A</name>
    <dbReference type="NCBI Taxonomy" id="10537"/>
    <lineage>
        <taxon>Viruses</taxon>
        <taxon>Varidnaviria</taxon>
        <taxon>Bamfordvirae</taxon>
        <taxon>Preplasmiviricota</taxon>
        <taxon>Polisuviricotina</taxon>
        <taxon>Pharingeaviricetes</taxon>
        <taxon>Rowavirales</taxon>
        <taxon>Adenoviridae</taxon>
        <taxon>Mastadenovirus</taxon>
        <taxon>Mastadenovirus canidae</taxon>
    </lineage>
</organism>
<sequence length="86" mass="9650">MEGNCTAETTCHVTAVIEPTVLDYSCIPVDGFVEITDPCFATQENVYYYSPNELLTNTYVLCCCERTVYRVTFPEGGSLTARVYEK</sequence>
<evidence type="ECO:0000313" key="1">
    <source>
        <dbReference type="EMBL" id="BCG66250.1"/>
    </source>
</evidence>
<accession>A0A6S6MLG5</accession>
<reference evidence="1" key="1">
    <citation type="submission" date="2020-06" db="EMBL/GenBank/DDBJ databases">
        <title>Establishment of efficient and simple reverse genetics systems for canine adenoviruses (CAVs) using bacterial artificial chromosomes (BACs).</title>
        <authorList>
            <person name="Matsugo H."/>
            <person name="Kobayashi-Kitamura T."/>
            <person name="Kamiki H."/>
            <person name="Ishida H."/>
            <person name="Takenaka-Uema A."/>
            <person name="Murakami S."/>
            <person name="Horimoto T."/>
        </authorList>
    </citation>
    <scope>NUCLEOTIDE SEQUENCE [LARGE SCALE GENOMIC DNA]</scope>
    <source>
        <strain evidence="1">A2</strain>
    </source>
</reference>
<name>A0A6S6MLG5_9ADEN</name>
<dbReference type="EMBL" id="LC557011">
    <property type="protein sequence ID" value="BCG66250.1"/>
    <property type="molecule type" value="Genomic_DNA"/>
</dbReference>
<dbReference type="Proteomes" id="UP000509681">
    <property type="component" value="Segment"/>
</dbReference>